<organism evidence="1 2">
    <name type="scientific">Romanomermis culicivorax</name>
    <name type="common">Nematode worm</name>
    <dbReference type="NCBI Taxonomy" id="13658"/>
    <lineage>
        <taxon>Eukaryota</taxon>
        <taxon>Metazoa</taxon>
        <taxon>Ecdysozoa</taxon>
        <taxon>Nematoda</taxon>
        <taxon>Enoplea</taxon>
        <taxon>Dorylaimia</taxon>
        <taxon>Mermithida</taxon>
        <taxon>Mermithoidea</taxon>
        <taxon>Mermithidae</taxon>
        <taxon>Romanomermis</taxon>
    </lineage>
</organism>
<evidence type="ECO:0000313" key="1">
    <source>
        <dbReference type="Proteomes" id="UP000887565"/>
    </source>
</evidence>
<reference evidence="2" key="1">
    <citation type="submission" date="2022-11" db="UniProtKB">
        <authorList>
            <consortium name="WormBaseParasite"/>
        </authorList>
    </citation>
    <scope>IDENTIFICATION</scope>
</reference>
<evidence type="ECO:0000313" key="2">
    <source>
        <dbReference type="WBParaSite" id="nRc.2.0.1.t21186-RA"/>
    </source>
</evidence>
<dbReference type="WBParaSite" id="nRc.2.0.1.t21186-RA">
    <property type="protein sequence ID" value="nRc.2.0.1.t21186-RA"/>
    <property type="gene ID" value="nRc.2.0.1.g21186"/>
</dbReference>
<sequence>MGYMGSFGLQCNVKKIEEEKINYYFLAKLCDYQIDDDDDDDRNLDTNTFIRHPRTPFAPEINRLCRQFFSGIWLNPDDYDVKIIITILKEYLFQIEGGVFGLLTKEFFEISLESPLDMTLIYLHSFSK</sequence>
<keyword evidence="1" id="KW-1185">Reference proteome</keyword>
<accession>A0A915J434</accession>
<protein>
    <submittedName>
        <fullName evidence="2">Uncharacterized protein</fullName>
    </submittedName>
</protein>
<proteinExistence type="predicted"/>
<name>A0A915J434_ROMCU</name>
<dbReference type="AlphaFoldDB" id="A0A915J434"/>
<dbReference type="Proteomes" id="UP000887565">
    <property type="component" value="Unplaced"/>
</dbReference>